<evidence type="ECO:0000313" key="1">
    <source>
        <dbReference type="EMBL" id="GIM88861.1"/>
    </source>
</evidence>
<accession>A0A919T6E8</accession>
<dbReference type="Proteomes" id="UP000677082">
    <property type="component" value="Unassembled WGS sequence"/>
</dbReference>
<proteinExistence type="predicted"/>
<dbReference type="AlphaFoldDB" id="A0A919T6E8"/>
<reference evidence="1 2" key="1">
    <citation type="submission" date="2021-03" db="EMBL/GenBank/DDBJ databases">
        <title>Whole genome shotgun sequence of Actinoplanes toevensis NBRC 105298.</title>
        <authorList>
            <person name="Komaki H."/>
            <person name="Tamura T."/>
        </authorList>
    </citation>
    <scope>NUCLEOTIDE SEQUENCE [LARGE SCALE GENOMIC DNA]</scope>
    <source>
        <strain evidence="1 2">NBRC 105298</strain>
    </source>
</reference>
<name>A0A919T6E8_9ACTN</name>
<protein>
    <submittedName>
        <fullName evidence="1">Uncharacterized protein</fullName>
    </submittedName>
</protein>
<dbReference type="EMBL" id="BOQN01000009">
    <property type="protein sequence ID" value="GIM88861.1"/>
    <property type="molecule type" value="Genomic_DNA"/>
</dbReference>
<dbReference type="RefSeq" id="WP_213004843.1">
    <property type="nucleotide sequence ID" value="NZ_BOQN01000009.1"/>
</dbReference>
<gene>
    <name evidence="1" type="ORF">Ato02nite_006540</name>
</gene>
<comment type="caution">
    <text evidence="1">The sequence shown here is derived from an EMBL/GenBank/DDBJ whole genome shotgun (WGS) entry which is preliminary data.</text>
</comment>
<organism evidence="1 2">
    <name type="scientific">Paractinoplanes toevensis</name>
    <dbReference type="NCBI Taxonomy" id="571911"/>
    <lineage>
        <taxon>Bacteria</taxon>
        <taxon>Bacillati</taxon>
        <taxon>Actinomycetota</taxon>
        <taxon>Actinomycetes</taxon>
        <taxon>Micromonosporales</taxon>
        <taxon>Micromonosporaceae</taxon>
        <taxon>Paractinoplanes</taxon>
    </lineage>
</organism>
<sequence>MTTLPTDVVRMVLAGDRRRATRANTALSVLSRYERRLVREAAVMGYVLGRQDGYIKARQGASTSDSGGYPKDSAILQDVIEHCDSTSDRFPYLAAACAGQRRRVTRARLWAGEETER</sequence>
<evidence type="ECO:0000313" key="2">
    <source>
        <dbReference type="Proteomes" id="UP000677082"/>
    </source>
</evidence>
<keyword evidence="2" id="KW-1185">Reference proteome</keyword>